<gene>
    <name evidence="4 6" type="primary">pdxJ</name>
    <name evidence="7" type="ORF">GTH23_03210</name>
    <name evidence="6" type="ORF">I4901_01835</name>
</gene>
<dbReference type="PANTHER" id="PTHR30456:SF0">
    <property type="entry name" value="PYRIDOXINE 5'-PHOSPHATE SYNTHASE"/>
    <property type="match status" value="1"/>
</dbReference>
<dbReference type="GeneID" id="57333624"/>
<comment type="subunit">
    <text evidence="4">Homooctamer; tetramer of dimers.</text>
</comment>
<feature type="binding site" evidence="4">
    <location>
        <begin position="215"/>
        <end position="216"/>
    </location>
    <ligand>
        <name>3-amino-2-oxopropyl phosphate</name>
        <dbReference type="ChEBI" id="CHEBI:57279"/>
    </ligand>
</feature>
<comment type="similarity">
    <text evidence="4">Belongs to the PNP synthase family.</text>
</comment>
<sequence length="243" mass="26818">MSDILLGVNIDHIATLRNARGTTYPDPVQAAFIAEQAGADGITIHLREDRRHITDRDLMLISQTVQTRLNLEMAVTEEMIEIACQTQPDFCCLVPEKRQEVTTEGGLDVVGNEAKVADAIKRLSLAGIKVSLFIDPDHEQINAADRVGAPFIEIHTGAYADAEDEMAQEKEFVRIRDAVTYAASKGLKVNAGHGLHYHNVQRIAALPELYELNIGHAIIGRAVFSGLAPAVEEMKRLMREARR</sequence>
<dbReference type="Gene3D" id="3.20.20.70">
    <property type="entry name" value="Aldolase class I"/>
    <property type="match status" value="1"/>
</dbReference>
<dbReference type="EC" id="2.6.99.2" evidence="4 5"/>
<feature type="binding site" evidence="4">
    <location>
        <position position="9"/>
    </location>
    <ligand>
        <name>3-amino-2-oxopropyl phosphate</name>
        <dbReference type="ChEBI" id="CHEBI:57279"/>
    </ligand>
</feature>
<reference evidence="7 8" key="1">
    <citation type="submission" date="2020-01" db="EMBL/GenBank/DDBJ databases">
        <title>The genomic epidemiology of tigecycline resistance gene tet(X) variants in a swine farm in China.</title>
        <authorList>
            <person name="Peng K."/>
            <person name="Li R."/>
        </authorList>
    </citation>
    <scope>NUCLEOTIDE SEQUENCE [LARGE SCALE GENOMIC DNA]</scope>
    <source>
        <strain evidence="7 8">ZF1</strain>
    </source>
</reference>
<dbReference type="Pfam" id="PF03740">
    <property type="entry name" value="PdxJ"/>
    <property type="match status" value="1"/>
</dbReference>
<feature type="binding site" evidence="4">
    <location>
        <position position="102"/>
    </location>
    <ligand>
        <name>1-deoxy-D-xylulose 5-phosphate</name>
        <dbReference type="ChEBI" id="CHEBI:57792"/>
    </ligand>
</feature>
<protein>
    <recommendedName>
        <fullName evidence="4 5">Pyridoxine 5'-phosphate synthase</fullName>
        <shortName evidence="4">PNP synthase</shortName>
        <ecNumber evidence="4 5">2.6.99.2</ecNumber>
    </recommendedName>
</protein>
<feature type="binding site" evidence="4">
    <location>
        <begin position="11"/>
        <end position="12"/>
    </location>
    <ligand>
        <name>1-deoxy-D-xylulose 5-phosphate</name>
        <dbReference type="ChEBI" id="CHEBI:57792"/>
    </ligand>
</feature>
<dbReference type="GO" id="GO:0005829">
    <property type="term" value="C:cytosol"/>
    <property type="evidence" value="ECO:0007669"/>
    <property type="project" value="TreeGrafter"/>
</dbReference>
<evidence type="ECO:0000256" key="1">
    <source>
        <dbReference type="ARBA" id="ARBA00022490"/>
    </source>
</evidence>
<dbReference type="NCBIfam" id="NF003625">
    <property type="entry name" value="PRK05265.1-3"/>
    <property type="match status" value="1"/>
</dbReference>
<feature type="active site" description="Proton donor" evidence="4">
    <location>
        <position position="193"/>
    </location>
</feature>
<keyword evidence="3 4" id="KW-0664">Pyridoxine biosynthesis</keyword>
<organism evidence="6 9">
    <name type="scientific">Proteus terrae subsp. cibarius</name>
    <dbReference type="NCBI Taxonomy" id="626774"/>
    <lineage>
        <taxon>Bacteria</taxon>
        <taxon>Pseudomonadati</taxon>
        <taxon>Pseudomonadota</taxon>
        <taxon>Gammaproteobacteria</taxon>
        <taxon>Enterobacterales</taxon>
        <taxon>Morganellaceae</taxon>
        <taxon>Proteus</taxon>
    </lineage>
</organism>
<dbReference type="NCBIfam" id="NF003624">
    <property type="entry name" value="PRK05265.1-2"/>
    <property type="match status" value="1"/>
</dbReference>
<dbReference type="FunFam" id="3.20.20.70:FF:000042">
    <property type="entry name" value="Pyridoxine 5'-phosphate synthase"/>
    <property type="match status" value="1"/>
</dbReference>
<evidence type="ECO:0000313" key="6">
    <source>
        <dbReference type="EMBL" id="MBG2913115.1"/>
    </source>
</evidence>
<dbReference type="UniPathway" id="UPA00244">
    <property type="reaction ID" value="UER00313"/>
</dbReference>
<keyword evidence="8" id="KW-1185">Reference proteome</keyword>
<keyword evidence="2 4" id="KW-0808">Transferase</keyword>
<evidence type="ECO:0000313" key="8">
    <source>
        <dbReference type="Proteomes" id="UP000501338"/>
    </source>
</evidence>
<evidence type="ECO:0000256" key="4">
    <source>
        <dbReference type="HAMAP-Rule" id="MF_00279"/>
    </source>
</evidence>
<keyword evidence="1 4" id="KW-0963">Cytoplasm</keyword>
<comment type="catalytic activity">
    <reaction evidence="4">
        <text>3-amino-2-oxopropyl phosphate + 1-deoxy-D-xylulose 5-phosphate = pyridoxine 5'-phosphate + phosphate + 2 H2O + H(+)</text>
        <dbReference type="Rhea" id="RHEA:15265"/>
        <dbReference type="ChEBI" id="CHEBI:15377"/>
        <dbReference type="ChEBI" id="CHEBI:15378"/>
        <dbReference type="ChEBI" id="CHEBI:43474"/>
        <dbReference type="ChEBI" id="CHEBI:57279"/>
        <dbReference type="ChEBI" id="CHEBI:57792"/>
        <dbReference type="ChEBI" id="CHEBI:58589"/>
        <dbReference type="EC" id="2.6.99.2"/>
    </reaction>
</comment>
<dbReference type="Proteomes" id="UP000612266">
    <property type="component" value="Unassembled WGS sequence"/>
</dbReference>
<evidence type="ECO:0000313" key="9">
    <source>
        <dbReference type="Proteomes" id="UP000612266"/>
    </source>
</evidence>
<dbReference type="NCBIfam" id="TIGR00559">
    <property type="entry name" value="pdxJ"/>
    <property type="match status" value="1"/>
</dbReference>
<feature type="binding site" evidence="4">
    <location>
        <position position="20"/>
    </location>
    <ligand>
        <name>3-amino-2-oxopropyl phosphate</name>
        <dbReference type="ChEBI" id="CHEBI:57279"/>
    </ligand>
</feature>
<dbReference type="RefSeq" id="WP_075673670.1">
    <property type="nucleotide sequence ID" value="NZ_CP045008.1"/>
</dbReference>
<evidence type="ECO:0000313" key="7">
    <source>
        <dbReference type="EMBL" id="QIF89111.1"/>
    </source>
</evidence>
<dbReference type="NCBIfam" id="NF003623">
    <property type="entry name" value="PRK05265.1-1"/>
    <property type="match status" value="1"/>
</dbReference>
<feature type="site" description="Transition state stabilizer" evidence="4">
    <location>
        <position position="153"/>
    </location>
</feature>
<comment type="pathway">
    <text evidence="4">Cofactor biosynthesis; pyridoxine 5'-phosphate biosynthesis; pyridoxine 5'-phosphate from D-erythrose 4-phosphate: step 5/5.</text>
</comment>
<feature type="binding site" evidence="4">
    <location>
        <position position="194"/>
    </location>
    <ligand>
        <name>3-amino-2-oxopropyl phosphate</name>
        <dbReference type="ChEBI" id="CHEBI:57279"/>
    </ligand>
</feature>
<dbReference type="PANTHER" id="PTHR30456">
    <property type="entry name" value="PYRIDOXINE 5'-PHOSPHATE SYNTHASE"/>
    <property type="match status" value="1"/>
</dbReference>
<feature type="active site" description="Proton acceptor" evidence="4">
    <location>
        <position position="45"/>
    </location>
</feature>
<dbReference type="SUPFAM" id="SSF63892">
    <property type="entry name" value="Pyridoxine 5'-phosphate synthase"/>
    <property type="match status" value="1"/>
</dbReference>
<feature type="binding site" evidence="4">
    <location>
        <position position="47"/>
    </location>
    <ligand>
        <name>1-deoxy-D-xylulose 5-phosphate</name>
        <dbReference type="ChEBI" id="CHEBI:57792"/>
    </ligand>
</feature>
<dbReference type="InterPro" id="IPR004569">
    <property type="entry name" value="PyrdxlP_synth_PdxJ"/>
</dbReference>
<dbReference type="GO" id="GO:0033856">
    <property type="term" value="F:pyridoxine 5'-phosphate synthase activity"/>
    <property type="evidence" value="ECO:0007669"/>
    <property type="project" value="UniProtKB-UniRule"/>
</dbReference>
<dbReference type="GO" id="GO:0008615">
    <property type="term" value="P:pyridoxine biosynthetic process"/>
    <property type="evidence" value="ECO:0007669"/>
    <property type="project" value="UniProtKB-UniRule"/>
</dbReference>
<dbReference type="CDD" id="cd00003">
    <property type="entry name" value="PNPsynthase"/>
    <property type="match status" value="1"/>
</dbReference>
<comment type="function">
    <text evidence="4">Catalyzes the complicated ring closure reaction between the two acyclic compounds 1-deoxy-D-xylulose-5-phosphate (DXP) and 3-amino-2-oxopropyl phosphate (1-amino-acetone-3-phosphate or AAP) to form pyridoxine 5'-phosphate (PNP) and inorganic phosphate.</text>
</comment>
<dbReference type="HAMAP" id="MF_00279">
    <property type="entry name" value="PdxJ"/>
    <property type="match status" value="1"/>
</dbReference>
<dbReference type="InterPro" id="IPR036130">
    <property type="entry name" value="Pyridoxine-5'_phos_synth"/>
</dbReference>
<evidence type="ECO:0000256" key="5">
    <source>
        <dbReference type="NCBIfam" id="TIGR00559"/>
    </source>
</evidence>
<comment type="subcellular location">
    <subcellularLocation>
        <location evidence="4">Cytoplasm</location>
    </subcellularLocation>
</comment>
<evidence type="ECO:0000256" key="3">
    <source>
        <dbReference type="ARBA" id="ARBA00023096"/>
    </source>
</evidence>
<dbReference type="EMBL" id="CP047340">
    <property type="protein sequence ID" value="QIF89111.1"/>
    <property type="molecule type" value="Genomic_DNA"/>
</dbReference>
<accession>A0A6G6S5I6</accession>
<evidence type="ECO:0000256" key="2">
    <source>
        <dbReference type="ARBA" id="ARBA00022679"/>
    </source>
</evidence>
<reference evidence="6" key="2">
    <citation type="submission" date="2020-11" db="EMBL/GenBank/DDBJ databases">
        <title>Enhanced detection system for hospital associated transmission using whole genome sequencing surveillance.</title>
        <authorList>
            <person name="Harrison L.H."/>
            <person name="Van Tyne D."/>
            <person name="Marsh J.W."/>
            <person name="Griffith M.P."/>
            <person name="Snyder D.J."/>
            <person name="Cooper V.S."/>
            <person name="Mustapha M."/>
        </authorList>
    </citation>
    <scope>NUCLEOTIDE SEQUENCE</scope>
    <source>
        <strain evidence="6">PR00070</strain>
    </source>
</reference>
<dbReference type="Proteomes" id="UP000501338">
    <property type="component" value="Chromosome"/>
</dbReference>
<proteinExistence type="inferred from homology"/>
<feature type="active site" description="Proton acceptor" evidence="4">
    <location>
        <position position="72"/>
    </location>
</feature>
<feature type="binding site" evidence="4">
    <location>
        <position position="52"/>
    </location>
    <ligand>
        <name>1-deoxy-D-xylulose 5-phosphate</name>
        <dbReference type="ChEBI" id="CHEBI:57792"/>
    </ligand>
</feature>
<dbReference type="EMBL" id="JADSJR010000002">
    <property type="protein sequence ID" value="MBG2913115.1"/>
    <property type="molecule type" value="Genomic_DNA"/>
</dbReference>
<dbReference type="AlphaFoldDB" id="A0A6G6S5I6"/>
<name>A0A6G6S5I6_9GAMM</name>
<dbReference type="NCBIfam" id="NF003627">
    <property type="entry name" value="PRK05265.1-5"/>
    <property type="match status" value="1"/>
</dbReference>
<dbReference type="InterPro" id="IPR013785">
    <property type="entry name" value="Aldolase_TIM"/>
</dbReference>